<evidence type="ECO:0000256" key="1">
    <source>
        <dbReference type="ARBA" id="ARBA00024472"/>
    </source>
</evidence>
<dbReference type="EMBL" id="JAKZEL010000001">
    <property type="protein sequence ID" value="KAI4548445.1"/>
    <property type="molecule type" value="Genomic_DNA"/>
</dbReference>
<dbReference type="PROSITE" id="PS51084">
    <property type="entry name" value="HIT_2"/>
    <property type="match status" value="1"/>
</dbReference>
<dbReference type="InterPro" id="IPR036265">
    <property type="entry name" value="HIT-like_sf"/>
</dbReference>
<evidence type="ECO:0000313" key="7">
    <source>
        <dbReference type="EMBL" id="KAI4548445.1"/>
    </source>
</evidence>
<dbReference type="Proteomes" id="UP001214576">
    <property type="component" value="Unassembled WGS sequence"/>
</dbReference>
<feature type="domain" description="HIT" evidence="6">
    <location>
        <begin position="18"/>
        <end position="127"/>
    </location>
</feature>
<comment type="catalytic activity">
    <reaction evidence="1">
        <text>adenosine 5'-phosphoramidate + H2O = NH4(+) + AMP</text>
        <dbReference type="Rhea" id="RHEA:67916"/>
        <dbReference type="ChEBI" id="CHEBI:15377"/>
        <dbReference type="ChEBI" id="CHEBI:28938"/>
        <dbReference type="ChEBI" id="CHEBI:57890"/>
        <dbReference type="ChEBI" id="CHEBI:456215"/>
    </reaction>
</comment>
<dbReference type="CDD" id="cd01276">
    <property type="entry name" value="PKCI_related"/>
    <property type="match status" value="1"/>
</dbReference>
<evidence type="ECO:0000259" key="6">
    <source>
        <dbReference type="PROSITE" id="PS51084"/>
    </source>
</evidence>
<feature type="short sequence motif" description="Histidine triad motif" evidence="4 5">
    <location>
        <begin position="110"/>
        <end position="114"/>
    </location>
</feature>
<comment type="similarity">
    <text evidence="2">Belongs to the HINT family.</text>
</comment>
<evidence type="ECO:0000256" key="3">
    <source>
        <dbReference type="PIRSR" id="PIRSR601310-1"/>
    </source>
</evidence>
<proteinExistence type="inferred from homology"/>
<evidence type="ECO:0000256" key="4">
    <source>
        <dbReference type="PIRSR" id="PIRSR601310-3"/>
    </source>
</evidence>
<dbReference type="InterPro" id="IPR011146">
    <property type="entry name" value="HIT-like"/>
</dbReference>
<dbReference type="GO" id="GO:0003824">
    <property type="term" value="F:catalytic activity"/>
    <property type="evidence" value="ECO:0007669"/>
    <property type="project" value="InterPro"/>
</dbReference>
<dbReference type="Pfam" id="PF01230">
    <property type="entry name" value="HIT"/>
    <property type="match status" value="1"/>
</dbReference>
<evidence type="ECO:0000313" key="8">
    <source>
        <dbReference type="Proteomes" id="UP001214576"/>
    </source>
</evidence>
<dbReference type="InterPro" id="IPR019808">
    <property type="entry name" value="Histidine_triad_CS"/>
</dbReference>
<dbReference type="PANTHER" id="PTHR23089">
    <property type="entry name" value="HISTIDINE TRIAD HIT PROTEIN"/>
    <property type="match status" value="1"/>
</dbReference>
<evidence type="ECO:0000256" key="2">
    <source>
        <dbReference type="ARBA" id="ARBA00025764"/>
    </source>
</evidence>
<comment type="caution">
    <text evidence="7">The sequence shown here is derived from an EMBL/GenBank/DDBJ whole genome shotgun (WGS) entry which is preliminary data.</text>
</comment>
<dbReference type="PROSITE" id="PS00892">
    <property type="entry name" value="HIT_1"/>
    <property type="match status" value="1"/>
</dbReference>
<reference evidence="7" key="1">
    <citation type="submission" date="2022-03" db="EMBL/GenBank/DDBJ databases">
        <title>Genomic analyses of argali, domestic sheep and their hybrids provide insights into chromosomal evolution, heterosis and genetic basis of agronomic traits.</title>
        <authorList>
            <person name="Li M."/>
        </authorList>
    </citation>
    <scope>NUCLEOTIDE SEQUENCE</scope>
    <source>
        <strain evidence="7">CAU-MHL-2022a</strain>
        <tissue evidence="7">Skin</tissue>
    </source>
</reference>
<accession>A0AAD4UQB4</accession>
<evidence type="ECO:0000256" key="5">
    <source>
        <dbReference type="PROSITE-ProRule" id="PRU00464"/>
    </source>
</evidence>
<sequence>MADEIAKAQVAQPGGDTIFRKIIRKEIPAKIIYEDDQCLAFHDISPQAPTHFLVIPKKHISQISAAEDDDESLLGHLMIVGKKCAADLGLKEGYRMVVNEGSDGGQSVYHVHLHVLGAPPQIQYSCLENPMDGGAWWATVHGVPKNRTRLSDFPFTFHFHALEKEMATHSSVLAWRIPGTGEPDKYEDSIYLMSERDCDKEVRILPLVVLEKNIPSSESVLRKQKFWIQSSKPGNNMNIHYQYKEPITIFSISIRDQFYELSRIGKSIEAKSSSFGLERMQGRGVIAKEYGAVLSSREFEEIKLIYEFEDKTMVIFGKKLPLTEYGAGGARLDYETPSNAVETILEYILKSSSFYVIFYPQIHQL</sequence>
<name>A0AAD4UQB4_OVIAM</name>
<dbReference type="InterPro" id="IPR001310">
    <property type="entry name" value="Histidine_triad_HIT"/>
</dbReference>
<protein>
    <recommendedName>
        <fullName evidence="6">HIT domain-containing protein</fullName>
    </recommendedName>
</protein>
<gene>
    <name evidence="7" type="ORF">MG293_000775</name>
</gene>
<dbReference type="FunFam" id="3.30.428.10:FF:000005">
    <property type="entry name" value="Histidine triad nucleotide-binding protein 1"/>
    <property type="match status" value="1"/>
</dbReference>
<feature type="active site" description="Tele-AMP-histidine intermediate" evidence="3">
    <location>
        <position position="112"/>
    </location>
</feature>
<keyword evidence="8" id="KW-1185">Reference proteome</keyword>
<dbReference type="SUPFAM" id="SSF54197">
    <property type="entry name" value="HIT-like"/>
    <property type="match status" value="1"/>
</dbReference>
<dbReference type="AlphaFoldDB" id="A0AAD4UQB4"/>
<organism evidence="7 8">
    <name type="scientific">Ovis ammon polii</name>
    <dbReference type="NCBI Taxonomy" id="230172"/>
    <lineage>
        <taxon>Eukaryota</taxon>
        <taxon>Metazoa</taxon>
        <taxon>Chordata</taxon>
        <taxon>Craniata</taxon>
        <taxon>Vertebrata</taxon>
        <taxon>Euteleostomi</taxon>
        <taxon>Mammalia</taxon>
        <taxon>Eutheria</taxon>
        <taxon>Laurasiatheria</taxon>
        <taxon>Artiodactyla</taxon>
        <taxon>Ruminantia</taxon>
        <taxon>Pecora</taxon>
        <taxon>Bovidae</taxon>
        <taxon>Caprinae</taxon>
        <taxon>Ovis</taxon>
    </lineage>
</organism>
<dbReference type="PRINTS" id="PR00332">
    <property type="entry name" value="HISTRIAD"/>
</dbReference>
<dbReference type="Gene3D" id="3.30.428.10">
    <property type="entry name" value="HIT-like"/>
    <property type="match status" value="1"/>
</dbReference>